<sequence length="101" mass="11736">MCMNSSEIIPGTASSTLCSTFRLRRLPSKRYNLRVQGLNRRRKLAVVGAKTEMEIKNLKLYMENQTIMEENLKLRKKALLLHQENQALLSQLQKKFILSTK</sequence>
<reference evidence="2" key="1">
    <citation type="submission" date="2016-06" db="EMBL/GenBank/DDBJ databases">
        <title>Parallel loss of symbiosis genes in relatives of nitrogen-fixing non-legume Parasponia.</title>
        <authorList>
            <person name="Van Velzen R."/>
            <person name="Holmer R."/>
            <person name="Bu F."/>
            <person name="Rutten L."/>
            <person name="Van Zeijl A."/>
            <person name="Liu W."/>
            <person name="Santuari L."/>
            <person name="Cao Q."/>
            <person name="Sharma T."/>
            <person name="Shen D."/>
            <person name="Roswanjaya Y."/>
            <person name="Wardhani T."/>
            <person name="Kalhor M.S."/>
            <person name="Jansen J."/>
            <person name="Van den Hoogen J."/>
            <person name="Gungor B."/>
            <person name="Hartog M."/>
            <person name="Hontelez J."/>
            <person name="Verver J."/>
            <person name="Yang W.-C."/>
            <person name="Schijlen E."/>
            <person name="Repin R."/>
            <person name="Schilthuizen M."/>
            <person name="Schranz E."/>
            <person name="Heidstra R."/>
            <person name="Miyata K."/>
            <person name="Fedorova E."/>
            <person name="Kohlen W."/>
            <person name="Bisseling T."/>
            <person name="Smit S."/>
            <person name="Geurts R."/>
        </authorList>
    </citation>
    <scope>NUCLEOTIDE SEQUENCE [LARGE SCALE GENOMIC DNA]</scope>
    <source>
        <strain evidence="2">cv. RG33-2</strain>
    </source>
</reference>
<dbReference type="PANTHER" id="PTHR33601">
    <property type="entry name" value="PROTEIN LITTLE ZIPPER 4"/>
    <property type="match status" value="1"/>
</dbReference>
<dbReference type="InterPro" id="IPR039312">
    <property type="entry name" value="ZPR"/>
</dbReference>
<evidence type="ECO:0000313" key="2">
    <source>
        <dbReference type="Proteomes" id="UP000237000"/>
    </source>
</evidence>
<gene>
    <name evidence="1" type="ORF">TorRG33x02_336430</name>
</gene>
<keyword evidence="2" id="KW-1185">Reference proteome</keyword>
<comment type="caution">
    <text evidence="1">The sequence shown here is derived from an EMBL/GenBank/DDBJ whole genome shotgun (WGS) entry which is preliminary data.</text>
</comment>
<dbReference type="Proteomes" id="UP000237000">
    <property type="component" value="Unassembled WGS sequence"/>
</dbReference>
<dbReference type="PANTHER" id="PTHR33601:SF22">
    <property type="entry name" value="PROTEIN LITTLE ZIPPER 1"/>
    <property type="match status" value="1"/>
</dbReference>
<dbReference type="FunCoup" id="A0A2P5B0B2">
    <property type="interactions" value="174"/>
</dbReference>
<proteinExistence type="predicted"/>
<name>A0A2P5B0B2_TREOI</name>
<accession>A0A2P5B0B2</accession>
<protein>
    <submittedName>
        <fullName evidence="1">Protein LITTLE ZIPPER</fullName>
    </submittedName>
</protein>
<dbReference type="EMBL" id="JXTC01000642">
    <property type="protein sequence ID" value="PON42186.1"/>
    <property type="molecule type" value="Genomic_DNA"/>
</dbReference>
<dbReference type="AlphaFoldDB" id="A0A2P5B0B2"/>
<organism evidence="1 2">
    <name type="scientific">Trema orientale</name>
    <name type="common">Charcoal tree</name>
    <name type="synonym">Celtis orientalis</name>
    <dbReference type="NCBI Taxonomy" id="63057"/>
    <lineage>
        <taxon>Eukaryota</taxon>
        <taxon>Viridiplantae</taxon>
        <taxon>Streptophyta</taxon>
        <taxon>Embryophyta</taxon>
        <taxon>Tracheophyta</taxon>
        <taxon>Spermatophyta</taxon>
        <taxon>Magnoliopsida</taxon>
        <taxon>eudicotyledons</taxon>
        <taxon>Gunneridae</taxon>
        <taxon>Pentapetalae</taxon>
        <taxon>rosids</taxon>
        <taxon>fabids</taxon>
        <taxon>Rosales</taxon>
        <taxon>Cannabaceae</taxon>
        <taxon>Trema</taxon>
    </lineage>
</organism>
<dbReference type="InParanoid" id="A0A2P5B0B2"/>
<evidence type="ECO:0000313" key="1">
    <source>
        <dbReference type="EMBL" id="PON42186.1"/>
    </source>
</evidence>
<dbReference type="OrthoDB" id="1156609at2759"/>
<dbReference type="STRING" id="63057.A0A2P5B0B2"/>